<dbReference type="Proteomes" id="UP000568664">
    <property type="component" value="Unassembled WGS sequence"/>
</dbReference>
<dbReference type="PANTHER" id="PTHR34874">
    <property type="entry name" value="PROTEIN YCHN"/>
    <property type="match status" value="1"/>
</dbReference>
<dbReference type="GO" id="GO:0097163">
    <property type="term" value="F:sulfur carrier activity"/>
    <property type="evidence" value="ECO:0007669"/>
    <property type="project" value="TreeGrafter"/>
</dbReference>
<keyword evidence="6" id="KW-1185">Reference proteome</keyword>
<dbReference type="InterPro" id="IPR017463">
    <property type="entry name" value="Sulphur_relay_TusD/DsrE"/>
</dbReference>
<evidence type="ECO:0000313" key="5">
    <source>
        <dbReference type="EMBL" id="NMP32324.1"/>
    </source>
</evidence>
<proteinExistence type="inferred from homology"/>
<protein>
    <submittedName>
        <fullName evidence="5">Sulfurtransferase complex subunit TusD</fullName>
    </submittedName>
</protein>
<dbReference type="GO" id="GO:0016783">
    <property type="term" value="F:sulfurtransferase activity"/>
    <property type="evidence" value="ECO:0007669"/>
    <property type="project" value="InterPro"/>
</dbReference>
<comment type="similarity">
    <text evidence="2">Belongs to the DsrE/TusD family.</text>
</comment>
<sequence length="121" mass="13239">MATFTLVVTTPPHQNRTATVVEIAHALLNKGHQINGIFFYQDGVLNASKTLVMPSDEYQSIKSLAALANSNKVPMHLCITAAEKRGLTDEDSQHNILNFFTISGLGEMVELNATSDRVIQL</sequence>
<dbReference type="GO" id="GO:1990228">
    <property type="term" value="C:sulfurtransferase complex"/>
    <property type="evidence" value="ECO:0007669"/>
    <property type="project" value="TreeGrafter"/>
</dbReference>
<dbReference type="GO" id="GO:0002143">
    <property type="term" value="P:tRNA wobble position uridine thiolation"/>
    <property type="evidence" value="ECO:0007669"/>
    <property type="project" value="TreeGrafter"/>
</dbReference>
<dbReference type="AlphaFoldDB" id="A0A7Y0LDS1"/>
<keyword evidence="4 5" id="KW-0808">Transferase</keyword>
<keyword evidence="3" id="KW-0963">Cytoplasm</keyword>
<comment type="caution">
    <text evidence="5">The sequence shown here is derived from an EMBL/GenBank/DDBJ whole genome shotgun (WGS) entry which is preliminary data.</text>
</comment>
<organism evidence="5 6">
    <name type="scientific">Thalassotalea algicola</name>
    <dbReference type="NCBI Taxonomy" id="2716224"/>
    <lineage>
        <taxon>Bacteria</taxon>
        <taxon>Pseudomonadati</taxon>
        <taxon>Pseudomonadota</taxon>
        <taxon>Gammaproteobacteria</taxon>
        <taxon>Alteromonadales</taxon>
        <taxon>Colwelliaceae</taxon>
        <taxon>Thalassotalea</taxon>
    </lineage>
</organism>
<accession>A0A7Y0LDS1</accession>
<dbReference type="NCBIfam" id="NF001237">
    <property type="entry name" value="PRK00207.1"/>
    <property type="match status" value="1"/>
</dbReference>
<dbReference type="InterPro" id="IPR003787">
    <property type="entry name" value="Sulphur_relay_DsrE/F-like"/>
</dbReference>
<gene>
    <name evidence="5" type="primary">tusD</name>
    <name evidence="5" type="ORF">HII17_12190</name>
</gene>
<evidence type="ECO:0000313" key="6">
    <source>
        <dbReference type="Proteomes" id="UP000568664"/>
    </source>
</evidence>
<evidence type="ECO:0000256" key="2">
    <source>
        <dbReference type="ARBA" id="ARBA00007067"/>
    </source>
</evidence>
<dbReference type="SUPFAM" id="SSF75169">
    <property type="entry name" value="DsrEFH-like"/>
    <property type="match status" value="1"/>
</dbReference>
<dbReference type="Gene3D" id="3.40.1260.10">
    <property type="entry name" value="DsrEFH-like"/>
    <property type="match status" value="1"/>
</dbReference>
<dbReference type="NCBIfam" id="TIGR03012">
    <property type="entry name" value="sulf_tusD_dsrE"/>
    <property type="match status" value="1"/>
</dbReference>
<evidence type="ECO:0000256" key="4">
    <source>
        <dbReference type="ARBA" id="ARBA00022679"/>
    </source>
</evidence>
<dbReference type="Pfam" id="PF02635">
    <property type="entry name" value="DsrE"/>
    <property type="match status" value="1"/>
</dbReference>
<comment type="subcellular location">
    <subcellularLocation>
        <location evidence="1">Cytoplasm</location>
    </subcellularLocation>
</comment>
<dbReference type="PANTHER" id="PTHR34874:SF3">
    <property type="entry name" value="SULFURTRANSFERASE TUSD"/>
    <property type="match status" value="1"/>
</dbReference>
<evidence type="ECO:0000256" key="3">
    <source>
        <dbReference type="ARBA" id="ARBA00022490"/>
    </source>
</evidence>
<dbReference type="RefSeq" id="WP_169075668.1">
    <property type="nucleotide sequence ID" value="NZ_JABBXH010000004.1"/>
</dbReference>
<name>A0A7Y0LDS1_9GAMM</name>
<reference evidence="5 6" key="1">
    <citation type="submission" date="2020-04" db="EMBL/GenBank/DDBJ databases">
        <title>Thalassotalea sp. M1531, isolated from the surface of marine red alga.</title>
        <authorList>
            <person name="Pang L."/>
            <person name="Lu D.-C."/>
        </authorList>
    </citation>
    <scope>NUCLEOTIDE SEQUENCE [LARGE SCALE GENOMIC DNA]</scope>
    <source>
        <strain evidence="5 6">M1531</strain>
    </source>
</reference>
<evidence type="ECO:0000256" key="1">
    <source>
        <dbReference type="ARBA" id="ARBA00004496"/>
    </source>
</evidence>
<dbReference type="InterPro" id="IPR027396">
    <property type="entry name" value="DsrEFH-like"/>
</dbReference>
<dbReference type="EMBL" id="JABBXH010000004">
    <property type="protein sequence ID" value="NMP32324.1"/>
    <property type="molecule type" value="Genomic_DNA"/>
</dbReference>